<dbReference type="EMBL" id="CP070618">
    <property type="protein sequence ID" value="QSE88065.1"/>
    <property type="molecule type" value="Genomic_DNA"/>
</dbReference>
<evidence type="ECO:0000313" key="1">
    <source>
        <dbReference type="EMBL" id="QSE88065.1"/>
    </source>
</evidence>
<reference evidence="1 2" key="1">
    <citation type="journal article" date="2021" name="Microbiol. Resour. Announc.">
        <title>Complete Genome Sequences of Two Rhodococcus sp. Strains with Large and Linear Chromosomes, Isolated from Apple Rhizosphere.</title>
        <authorList>
            <person name="Benning S."/>
            <person name="Brugnone N."/>
            <person name="Siani R."/>
            <person name="Kublik S."/>
            <person name="Schloter M."/>
            <person name="Rad V."/>
        </authorList>
    </citation>
    <scope>NUCLEOTIDE SEQUENCE [LARGE SCALE GENOMIC DNA]</scope>
    <source>
        <strain evidence="1 2">R79</strain>
    </source>
</reference>
<evidence type="ECO:0008006" key="3">
    <source>
        <dbReference type="Google" id="ProtNLM"/>
    </source>
</evidence>
<proteinExistence type="predicted"/>
<reference evidence="1 2" key="2">
    <citation type="journal article" date="2022" name="Arch. Microbiol.">
        <title>Rhodococcus pseudokoreensis sp. nov. isolated from the rhizosphere of young M26 apple rootstocks.</title>
        <authorList>
            <person name="Kampfer P."/>
            <person name="Glaeser S.P."/>
            <person name="Blom J."/>
            <person name="Wolf J."/>
            <person name="Benning S."/>
            <person name="Schloter M."/>
            <person name="Neumann-Schaal M."/>
        </authorList>
    </citation>
    <scope>NUCLEOTIDE SEQUENCE [LARGE SCALE GENOMIC DNA]</scope>
    <source>
        <strain evidence="1 2">R79</strain>
    </source>
</reference>
<sequence length="166" mass="18366">MRALTDHSDQELLRLADQHSGDHRCRRCGFAYSKTVRSCPAYRRIRDALEARGLMQLTPAVSPDRGLCASKGTGWAVDGIDIASWRKAMDTCAQCPLLARCQEQLNALLDRGERPREQIVASLLFTTTGQVIDRASLDRYAISRGRSTRTRPATVVPAVKLLEVAA</sequence>
<geneLocation type="plasmid" evidence="1 2">
    <name>unnamed1</name>
</geneLocation>
<organism evidence="1 2">
    <name type="scientific">Rhodococcus pseudokoreensis</name>
    <dbReference type="NCBI Taxonomy" id="2811421"/>
    <lineage>
        <taxon>Bacteria</taxon>
        <taxon>Bacillati</taxon>
        <taxon>Actinomycetota</taxon>
        <taxon>Actinomycetes</taxon>
        <taxon>Mycobacteriales</taxon>
        <taxon>Nocardiaceae</taxon>
        <taxon>Rhodococcus</taxon>
    </lineage>
</organism>
<name>A0A974VYR1_9NOCA</name>
<keyword evidence="1" id="KW-0614">Plasmid</keyword>
<accession>A0A974VYR1</accession>
<dbReference type="Proteomes" id="UP000662986">
    <property type="component" value="Plasmid unnamed1"/>
</dbReference>
<gene>
    <name evidence="1" type="ORF">JWS13_05260</name>
</gene>
<evidence type="ECO:0000313" key="2">
    <source>
        <dbReference type="Proteomes" id="UP000662986"/>
    </source>
</evidence>
<keyword evidence="2" id="KW-1185">Reference proteome</keyword>
<protein>
    <recommendedName>
        <fullName evidence="3">4Fe-4S Wbl-type domain-containing protein</fullName>
    </recommendedName>
</protein>
<dbReference type="RefSeq" id="WP_206004826.1">
    <property type="nucleotide sequence ID" value="NZ_CP070618.1"/>
</dbReference>